<dbReference type="AlphaFoldDB" id="A0A2M9PYA2"/>
<name>A0A2M9PYA2_9BACI</name>
<dbReference type="Proteomes" id="UP000232101">
    <property type="component" value="Unassembled WGS sequence"/>
</dbReference>
<sequence length="228" mass="26490">MKTFFLLFLGMIYLLLAKSVETAIFSKVYFLIGLGLLIAGIIRFLKEQYISNNRLNEMKEASEEELMAIPHTHCIISNDCLNALLLNEPTNTLFLVSREDLEEDLIKKEISFNKIYEVAIVEDEMYIARTSNSLISGSLLGEDLDIEEEECDEEDPEYNTVSQLTLKIVADNLSDPILEYVFLDNGEPISREEDEYQEALELCKEWFQKISVIIKRYELERVPIRQWQ</sequence>
<feature type="transmembrane region" description="Helical" evidence="1">
    <location>
        <begin position="29"/>
        <end position="45"/>
    </location>
</feature>
<reference evidence="2 3" key="1">
    <citation type="submission" date="2017-11" db="EMBL/GenBank/DDBJ databases">
        <title>Bacterial isolate from king chilli rhizosphere.</title>
        <authorList>
            <person name="Takhelmayum P."/>
            <person name="Sarangthem I."/>
        </authorList>
    </citation>
    <scope>NUCLEOTIDE SEQUENCE [LARGE SCALE GENOMIC DNA]</scope>
    <source>
        <strain evidence="3">t26</strain>
    </source>
</reference>
<keyword evidence="1" id="KW-0812">Transmembrane</keyword>
<evidence type="ECO:0000313" key="2">
    <source>
        <dbReference type="EMBL" id="PJO40818.1"/>
    </source>
</evidence>
<keyword evidence="1" id="KW-1133">Transmembrane helix</keyword>
<proteinExistence type="predicted"/>
<organism evidence="2 3">
    <name type="scientific">Lysinibacillus xylanilyticus</name>
    <dbReference type="NCBI Taxonomy" id="582475"/>
    <lineage>
        <taxon>Bacteria</taxon>
        <taxon>Bacillati</taxon>
        <taxon>Bacillota</taxon>
        <taxon>Bacilli</taxon>
        <taxon>Bacillales</taxon>
        <taxon>Bacillaceae</taxon>
        <taxon>Lysinibacillus</taxon>
    </lineage>
</organism>
<keyword evidence="1" id="KW-0472">Membrane</keyword>
<dbReference type="EMBL" id="PHQY01000697">
    <property type="protein sequence ID" value="PJO40818.1"/>
    <property type="molecule type" value="Genomic_DNA"/>
</dbReference>
<protein>
    <submittedName>
        <fullName evidence="2">Uncharacterized protein</fullName>
    </submittedName>
</protein>
<evidence type="ECO:0000313" key="3">
    <source>
        <dbReference type="Proteomes" id="UP000232101"/>
    </source>
</evidence>
<accession>A0A2M9PYA2</accession>
<gene>
    <name evidence="2" type="ORF">CWD94_26145</name>
</gene>
<evidence type="ECO:0000256" key="1">
    <source>
        <dbReference type="SAM" id="Phobius"/>
    </source>
</evidence>
<dbReference type="RefSeq" id="WP_100545653.1">
    <property type="nucleotide sequence ID" value="NZ_PHQY01000697.1"/>
</dbReference>
<comment type="caution">
    <text evidence="2">The sequence shown here is derived from an EMBL/GenBank/DDBJ whole genome shotgun (WGS) entry which is preliminary data.</text>
</comment>